<organism evidence="2 3">
    <name type="scientific">Caerostris extrusa</name>
    <name type="common">Bark spider</name>
    <name type="synonym">Caerostris bankana</name>
    <dbReference type="NCBI Taxonomy" id="172846"/>
    <lineage>
        <taxon>Eukaryota</taxon>
        <taxon>Metazoa</taxon>
        <taxon>Ecdysozoa</taxon>
        <taxon>Arthropoda</taxon>
        <taxon>Chelicerata</taxon>
        <taxon>Arachnida</taxon>
        <taxon>Araneae</taxon>
        <taxon>Araneomorphae</taxon>
        <taxon>Entelegynae</taxon>
        <taxon>Araneoidea</taxon>
        <taxon>Araneidae</taxon>
        <taxon>Caerostris</taxon>
    </lineage>
</organism>
<dbReference type="AlphaFoldDB" id="A0AAV4NDB3"/>
<name>A0AAV4NDB3_CAEEX</name>
<comment type="caution">
    <text evidence="2">The sequence shown here is derived from an EMBL/GenBank/DDBJ whole genome shotgun (WGS) entry which is preliminary data.</text>
</comment>
<dbReference type="Proteomes" id="UP001054945">
    <property type="component" value="Unassembled WGS sequence"/>
</dbReference>
<gene>
    <name evidence="2" type="ORF">CEXT_16221</name>
</gene>
<accession>A0AAV4NDB3</accession>
<proteinExistence type="predicted"/>
<evidence type="ECO:0000256" key="1">
    <source>
        <dbReference type="SAM" id="MobiDB-lite"/>
    </source>
</evidence>
<evidence type="ECO:0000313" key="3">
    <source>
        <dbReference type="Proteomes" id="UP001054945"/>
    </source>
</evidence>
<evidence type="ECO:0000313" key="2">
    <source>
        <dbReference type="EMBL" id="GIX82742.1"/>
    </source>
</evidence>
<keyword evidence="3" id="KW-1185">Reference proteome</keyword>
<reference evidence="2 3" key="1">
    <citation type="submission" date="2021-06" db="EMBL/GenBank/DDBJ databases">
        <title>Caerostris extrusa draft genome.</title>
        <authorList>
            <person name="Kono N."/>
            <person name="Arakawa K."/>
        </authorList>
    </citation>
    <scope>NUCLEOTIDE SEQUENCE [LARGE SCALE GENOMIC DNA]</scope>
</reference>
<protein>
    <submittedName>
        <fullName evidence="2">Uncharacterized protein</fullName>
    </submittedName>
</protein>
<dbReference type="EMBL" id="BPLR01003265">
    <property type="protein sequence ID" value="GIX82742.1"/>
    <property type="molecule type" value="Genomic_DNA"/>
</dbReference>
<sequence>MIQIQVIYIFIPNKYCHYLLAPVALSFAWNTGQPYSVLRGSFISLISLSDIGKFKPNSQHILPRYSVASFYAIIYGLVSGNSYIEFLTLRRKETEDPSCLQQPSSDGSCDRMTECLVDPLPLTQSSKRKPKENKKKQEEETFDNYR</sequence>
<feature type="compositionally biased region" description="Basic and acidic residues" evidence="1">
    <location>
        <begin position="135"/>
        <end position="146"/>
    </location>
</feature>
<feature type="region of interest" description="Disordered" evidence="1">
    <location>
        <begin position="93"/>
        <end position="146"/>
    </location>
</feature>